<dbReference type="EMBL" id="CAFAAJ010000087">
    <property type="protein sequence ID" value="CAB4808911.1"/>
    <property type="molecule type" value="Genomic_DNA"/>
</dbReference>
<name>A0A6J7M7Z8_9ZZZZ</name>
<feature type="region of interest" description="Disordered" evidence="1">
    <location>
        <begin position="1"/>
        <end position="55"/>
    </location>
</feature>
<proteinExistence type="predicted"/>
<dbReference type="EMBL" id="CAFBON010000012">
    <property type="protein sequence ID" value="CAB4975572.1"/>
    <property type="molecule type" value="Genomic_DNA"/>
</dbReference>
<feature type="compositionally biased region" description="Basic residues" evidence="1">
    <location>
        <begin position="115"/>
        <end position="127"/>
    </location>
</feature>
<protein>
    <submittedName>
        <fullName evidence="3">Unannotated protein</fullName>
    </submittedName>
</protein>
<gene>
    <name evidence="2" type="ORF">UFOPK3001_01414</name>
    <name evidence="3" type="ORF">UFOPK3954_00217</name>
</gene>
<organism evidence="3">
    <name type="scientific">freshwater metagenome</name>
    <dbReference type="NCBI Taxonomy" id="449393"/>
    <lineage>
        <taxon>unclassified sequences</taxon>
        <taxon>metagenomes</taxon>
        <taxon>ecological metagenomes</taxon>
    </lineage>
</organism>
<evidence type="ECO:0000313" key="3">
    <source>
        <dbReference type="EMBL" id="CAB4975572.1"/>
    </source>
</evidence>
<feature type="region of interest" description="Disordered" evidence="1">
    <location>
        <begin position="72"/>
        <end position="127"/>
    </location>
</feature>
<evidence type="ECO:0000256" key="1">
    <source>
        <dbReference type="SAM" id="MobiDB-lite"/>
    </source>
</evidence>
<feature type="compositionally biased region" description="Acidic residues" evidence="1">
    <location>
        <begin position="17"/>
        <end position="38"/>
    </location>
</feature>
<reference evidence="3" key="1">
    <citation type="submission" date="2020-05" db="EMBL/GenBank/DDBJ databases">
        <authorList>
            <person name="Chiriac C."/>
            <person name="Salcher M."/>
            <person name="Ghai R."/>
            <person name="Kavagutti S V."/>
        </authorList>
    </citation>
    <scope>NUCLEOTIDE SEQUENCE</scope>
</reference>
<sequence>MSSDAPAGADQLTPEALPEDAEENVEDEFLPEDFEDDPNDNRPRSTRKRSGLGGQMIGAAMIGLAEILEPKPKRDAPIEVTNPGKPLDLDRDGLDESFGVAGARMKGPPLDSVKARARAGRPVKRRR</sequence>
<evidence type="ECO:0000313" key="2">
    <source>
        <dbReference type="EMBL" id="CAB4808911.1"/>
    </source>
</evidence>
<dbReference type="AlphaFoldDB" id="A0A6J7M7Z8"/>
<accession>A0A6J7M7Z8</accession>